<keyword evidence="2" id="KW-0479">Metal-binding</keyword>
<dbReference type="InterPro" id="IPR000003">
    <property type="entry name" value="Retinoid-X_rcpt/HNF4"/>
</dbReference>
<dbReference type="GO" id="GO:0008270">
    <property type="term" value="F:zinc ion binding"/>
    <property type="evidence" value="ECO:0007669"/>
    <property type="project" value="UniProtKB-KW"/>
</dbReference>
<dbReference type="GO" id="GO:0043565">
    <property type="term" value="F:sequence-specific DNA binding"/>
    <property type="evidence" value="ECO:0007669"/>
    <property type="project" value="InterPro"/>
</dbReference>
<dbReference type="InterPro" id="IPR013088">
    <property type="entry name" value="Znf_NHR/GATA"/>
</dbReference>
<keyword evidence="7" id="KW-0804">Transcription</keyword>
<dbReference type="Pfam" id="PF00105">
    <property type="entry name" value="zf-C4"/>
    <property type="match status" value="2"/>
</dbReference>
<proteinExistence type="predicted"/>
<evidence type="ECO:0000256" key="4">
    <source>
        <dbReference type="ARBA" id="ARBA00022833"/>
    </source>
</evidence>
<dbReference type="PANTHER" id="PTHR24083">
    <property type="entry name" value="NUCLEAR HORMONE RECEPTOR"/>
    <property type="match status" value="1"/>
</dbReference>
<evidence type="ECO:0000256" key="6">
    <source>
        <dbReference type="ARBA" id="ARBA00023125"/>
    </source>
</evidence>
<dbReference type="Pfam" id="PF00104">
    <property type="entry name" value="Hormone_recep"/>
    <property type="match status" value="1"/>
</dbReference>
<evidence type="ECO:0000256" key="7">
    <source>
        <dbReference type="ARBA" id="ARBA00023163"/>
    </source>
</evidence>
<dbReference type="SUPFAM" id="SSF48508">
    <property type="entry name" value="Nuclear receptor ligand-binding domain"/>
    <property type="match status" value="1"/>
</dbReference>
<dbReference type="CDD" id="cd06956">
    <property type="entry name" value="NR_DBD_RXR"/>
    <property type="match status" value="1"/>
</dbReference>
<dbReference type="Gene3D" id="3.30.50.10">
    <property type="entry name" value="Erythroid Transcription Factor GATA-1, subunit A"/>
    <property type="match status" value="1"/>
</dbReference>
<evidence type="ECO:0000313" key="14">
    <source>
        <dbReference type="Proteomes" id="UP000053105"/>
    </source>
</evidence>
<dbReference type="Proteomes" id="UP000053105">
    <property type="component" value="Unassembled WGS sequence"/>
</dbReference>
<keyword evidence="5" id="KW-0805">Transcription regulation</keyword>
<evidence type="ECO:0000256" key="2">
    <source>
        <dbReference type="ARBA" id="ARBA00022723"/>
    </source>
</evidence>
<feature type="region of interest" description="Disordered" evidence="10">
    <location>
        <begin position="61"/>
        <end position="82"/>
    </location>
</feature>
<dbReference type="OrthoDB" id="5873264at2759"/>
<feature type="compositionally biased region" description="Basic and acidic residues" evidence="10">
    <location>
        <begin position="478"/>
        <end position="495"/>
    </location>
</feature>
<keyword evidence="3" id="KW-0863">Zinc-finger</keyword>
<dbReference type="PRINTS" id="PR00545">
    <property type="entry name" value="RETINOIDXR"/>
</dbReference>
<dbReference type="EMBL" id="KQ435859">
    <property type="protein sequence ID" value="KOX70525.1"/>
    <property type="molecule type" value="Genomic_DNA"/>
</dbReference>
<evidence type="ECO:0000256" key="8">
    <source>
        <dbReference type="ARBA" id="ARBA00023170"/>
    </source>
</evidence>
<evidence type="ECO:0000256" key="9">
    <source>
        <dbReference type="ARBA" id="ARBA00023242"/>
    </source>
</evidence>
<dbReference type="InterPro" id="IPR000536">
    <property type="entry name" value="Nucl_hrmn_rcpt_lig-bd"/>
</dbReference>
<name>A0A0M8ZT07_9HYME</name>
<evidence type="ECO:0000256" key="1">
    <source>
        <dbReference type="ARBA" id="ARBA00004123"/>
    </source>
</evidence>
<dbReference type="STRING" id="166423.A0A0M8ZT07"/>
<feature type="compositionally biased region" description="Low complexity" evidence="10">
    <location>
        <begin position="61"/>
        <end position="75"/>
    </location>
</feature>
<dbReference type="InterPro" id="IPR001723">
    <property type="entry name" value="Nuclear_hrmn_rcpt"/>
</dbReference>
<feature type="domain" description="Nuclear receptor" evidence="11">
    <location>
        <begin position="254"/>
        <end position="312"/>
    </location>
</feature>
<dbReference type="PROSITE" id="PS51843">
    <property type="entry name" value="NR_LBD"/>
    <property type="match status" value="1"/>
</dbReference>
<evidence type="ECO:0000256" key="3">
    <source>
        <dbReference type="ARBA" id="ARBA00022771"/>
    </source>
</evidence>
<organism evidence="13 14">
    <name type="scientific">Melipona quadrifasciata</name>
    <dbReference type="NCBI Taxonomy" id="166423"/>
    <lineage>
        <taxon>Eukaryota</taxon>
        <taxon>Metazoa</taxon>
        <taxon>Ecdysozoa</taxon>
        <taxon>Arthropoda</taxon>
        <taxon>Hexapoda</taxon>
        <taxon>Insecta</taxon>
        <taxon>Pterygota</taxon>
        <taxon>Neoptera</taxon>
        <taxon>Endopterygota</taxon>
        <taxon>Hymenoptera</taxon>
        <taxon>Apocrita</taxon>
        <taxon>Aculeata</taxon>
        <taxon>Apoidea</taxon>
        <taxon>Anthophila</taxon>
        <taxon>Apidae</taxon>
        <taxon>Melipona</taxon>
    </lineage>
</organism>
<dbReference type="PRINTS" id="PR00047">
    <property type="entry name" value="STROIDFINGER"/>
</dbReference>
<protein>
    <submittedName>
        <fullName evidence="13">Retinoic acid receptor RXR-alpha-A</fullName>
    </submittedName>
</protein>
<evidence type="ECO:0000256" key="10">
    <source>
        <dbReference type="SAM" id="MobiDB-lite"/>
    </source>
</evidence>
<feature type="region of interest" description="Disordered" evidence="10">
    <location>
        <begin position="476"/>
        <end position="500"/>
    </location>
</feature>
<keyword evidence="9" id="KW-0539">Nucleus</keyword>
<evidence type="ECO:0000256" key="5">
    <source>
        <dbReference type="ARBA" id="ARBA00023015"/>
    </source>
</evidence>
<dbReference type="GO" id="GO:0005634">
    <property type="term" value="C:nucleus"/>
    <property type="evidence" value="ECO:0007669"/>
    <property type="project" value="UniProtKB-SubCell"/>
</dbReference>
<accession>A0A0M8ZT07</accession>
<dbReference type="GO" id="GO:0003707">
    <property type="term" value="F:nuclear steroid receptor activity"/>
    <property type="evidence" value="ECO:0007669"/>
    <property type="project" value="InterPro"/>
</dbReference>
<dbReference type="AlphaFoldDB" id="A0A0M8ZT07"/>
<evidence type="ECO:0000259" key="11">
    <source>
        <dbReference type="PROSITE" id="PS51030"/>
    </source>
</evidence>
<dbReference type="Gene3D" id="1.10.565.10">
    <property type="entry name" value="Retinoid X Receptor"/>
    <property type="match status" value="1"/>
</dbReference>
<keyword evidence="4" id="KW-0862">Zinc</keyword>
<dbReference type="InterPro" id="IPR050274">
    <property type="entry name" value="Nuclear_hormone_rcpt_NR2"/>
</dbReference>
<gene>
    <name evidence="13" type="ORF">WN51_02581</name>
</gene>
<comment type="subcellular location">
    <subcellularLocation>
        <location evidence="1">Nucleus</location>
    </subcellularLocation>
</comment>
<keyword evidence="8 13" id="KW-0675">Receptor</keyword>
<dbReference type="SMART" id="SM00399">
    <property type="entry name" value="ZnF_C4"/>
    <property type="match status" value="1"/>
</dbReference>
<dbReference type="PROSITE" id="PS51030">
    <property type="entry name" value="NUCLEAR_REC_DBD_2"/>
    <property type="match status" value="1"/>
</dbReference>
<feature type="domain" description="NR LBD" evidence="12">
    <location>
        <begin position="332"/>
        <end position="564"/>
    </location>
</feature>
<dbReference type="InterPro" id="IPR001628">
    <property type="entry name" value="Znf_hrmn_rcpt"/>
</dbReference>
<sequence length="564" mass="64335">MKKLIRFDEPFLNHLKTFDYCSMNSTPIIRLSLDNSNMSMSSVGPQSPLDMKPDTASLINPGNFSPSGPNSPGSFTAGCHSNLLSTSPSGQNKAVAPYPPNHPLSGSKHLCSICGDRASGKHYGVYRRKFMKRIMEREEKRRVDLSEAKQTISLLLLNNFYPMISYRRVQKKKKTTNCCIRFGHSLWSAHQLPAQRVFNEITQDYELFSTRREARNSVYSTKYRLNPPKILDLRDEIFNFDQQRYTDTDVLLAILNCEGCKGFFKRTVRKDLSYACREEKSCIIDKRQRNRCQYCRYQKCLAMGMKREAVQEERQRTKERDQSEVESTSSLHSDMPIERILEAEKRVECKMEQQGNYENAVSHICNATNKQLFQLVAWAKHIPHFTSLPLEDQVLLLRAGWNELLIASFSHRSIDVKDGIVLATGITVHRNSAQQAGVGTIFDRVLSELVSKMREMKMDRTELGCLRSIYNTLQSRGPRTEIHPGSDTAPREDLRSSGGLLPRSLAGRRWKIREVVVTPAGHPIDRTKVPGVPVLFQNDRGRADRRLPRRDARVTIGPLGAKVL</sequence>
<dbReference type="PRINTS" id="PR00398">
    <property type="entry name" value="STRDHORMONER"/>
</dbReference>
<reference evidence="13 14" key="1">
    <citation type="submission" date="2015-07" db="EMBL/GenBank/DDBJ databases">
        <title>The genome of Melipona quadrifasciata.</title>
        <authorList>
            <person name="Pan H."/>
            <person name="Kapheim K."/>
        </authorList>
    </citation>
    <scope>NUCLEOTIDE SEQUENCE [LARGE SCALE GENOMIC DNA]</scope>
    <source>
        <strain evidence="13">0111107301</strain>
        <tissue evidence="13">Whole body</tissue>
    </source>
</reference>
<keyword evidence="6" id="KW-0238">DNA-binding</keyword>
<dbReference type="SUPFAM" id="SSF57716">
    <property type="entry name" value="Glucocorticoid receptor-like (DNA-binding domain)"/>
    <property type="match status" value="1"/>
</dbReference>
<dbReference type="InterPro" id="IPR035500">
    <property type="entry name" value="NHR-like_dom_sf"/>
</dbReference>
<keyword evidence="14" id="KW-1185">Reference proteome</keyword>
<evidence type="ECO:0000313" key="13">
    <source>
        <dbReference type="EMBL" id="KOX70525.1"/>
    </source>
</evidence>
<dbReference type="SMART" id="SM00430">
    <property type="entry name" value="HOLI"/>
    <property type="match status" value="1"/>
</dbReference>
<evidence type="ECO:0000259" key="12">
    <source>
        <dbReference type="PROSITE" id="PS51843"/>
    </source>
</evidence>